<name>A0AAD5WZA5_9FUNG</name>
<comment type="caution">
    <text evidence="1">The sequence shown here is derived from an EMBL/GenBank/DDBJ whole genome shotgun (WGS) entry which is preliminary data.</text>
</comment>
<evidence type="ECO:0000313" key="1">
    <source>
        <dbReference type="EMBL" id="KAJ3028562.1"/>
    </source>
</evidence>
<dbReference type="Gene3D" id="2.30.30.940">
    <property type="match status" value="1"/>
</dbReference>
<dbReference type="InterPro" id="IPR027417">
    <property type="entry name" value="P-loop_NTPase"/>
</dbReference>
<dbReference type="Gene3D" id="3.40.50.300">
    <property type="entry name" value="P-loop containing nucleotide triphosphate hydrolases"/>
    <property type="match status" value="2"/>
</dbReference>
<gene>
    <name evidence="1" type="ORF">HK097_005932</name>
</gene>
<dbReference type="SUPFAM" id="SSF52540">
    <property type="entry name" value="P-loop containing nucleoside triphosphate hydrolases"/>
    <property type="match status" value="2"/>
</dbReference>
<dbReference type="EMBL" id="JADGJD010002787">
    <property type="protein sequence ID" value="KAJ3028562.1"/>
    <property type="molecule type" value="Genomic_DNA"/>
</dbReference>
<sequence>MMKWNVTEFESNKDCTPEFILSLPGAFFDSGAGKGKSWLIELLAKYCKDHNEPFKVSAFTNAVANKYAEGETFEENPGTTLHRSFMYGKKLVSVFLIDEVSQVPQNLWKHILGYKRAYPQTKVFLFGDFRQLPAVEMQLHRAVPMENNKTMMDICHQNRITFRKNWRFPEEDGKIFDELYDEPAKLPYYQSRFGGRCDPTQFQRSLASTHFVRKRINHLHMLKVEEHLQGTPAAQEWLPRKVGGYGKCQDMYLHAGLPVIAYKRDSKLGIKQRNATYKVRSFDAETVTLTPWCFFADEEKVSEKDPELTLPKTVLGERFAVAYAVTVHIAQGATIKGMYSIANASSFDRHLLYTALTRCTAIRNVHFCDVDVPAMTEDDYQKLAKRLQRNIGDLYGGMTWLEWVQSIKLPRNWTWWDYGLTFEIDHKVSRKDIPDDIAKLNHHGNLRPLAISENRSKKACSDYTVPVRKESQIVGHWQRCLMWRDKAVRKYATRWVKSARSNLKAADIRMKSALEEMGYRDPCEEIAKSKWKADPIPQEQAHVERKPIDIG</sequence>
<proteinExistence type="predicted"/>
<dbReference type="Pfam" id="PF13604">
    <property type="entry name" value="AAA_30"/>
    <property type="match status" value="1"/>
</dbReference>
<dbReference type="Proteomes" id="UP001212841">
    <property type="component" value="Unassembled WGS sequence"/>
</dbReference>
<protein>
    <submittedName>
        <fullName evidence="1">Uncharacterized protein</fullName>
    </submittedName>
</protein>
<keyword evidence="2" id="KW-1185">Reference proteome</keyword>
<dbReference type="CDD" id="cd18809">
    <property type="entry name" value="SF1_C_RecD"/>
    <property type="match status" value="1"/>
</dbReference>
<dbReference type="AlphaFoldDB" id="A0AAD5WZA5"/>
<accession>A0AAD5WZA5</accession>
<organism evidence="1 2">
    <name type="scientific">Rhizophlyctis rosea</name>
    <dbReference type="NCBI Taxonomy" id="64517"/>
    <lineage>
        <taxon>Eukaryota</taxon>
        <taxon>Fungi</taxon>
        <taxon>Fungi incertae sedis</taxon>
        <taxon>Chytridiomycota</taxon>
        <taxon>Chytridiomycota incertae sedis</taxon>
        <taxon>Chytridiomycetes</taxon>
        <taxon>Rhizophlyctidales</taxon>
        <taxon>Rhizophlyctidaceae</taxon>
        <taxon>Rhizophlyctis</taxon>
    </lineage>
</organism>
<evidence type="ECO:0000313" key="2">
    <source>
        <dbReference type="Proteomes" id="UP001212841"/>
    </source>
</evidence>
<reference evidence="1" key="1">
    <citation type="submission" date="2020-05" db="EMBL/GenBank/DDBJ databases">
        <title>Phylogenomic resolution of chytrid fungi.</title>
        <authorList>
            <person name="Stajich J.E."/>
            <person name="Amses K."/>
            <person name="Simmons R."/>
            <person name="Seto K."/>
            <person name="Myers J."/>
            <person name="Bonds A."/>
            <person name="Quandt C.A."/>
            <person name="Barry K."/>
            <person name="Liu P."/>
            <person name="Grigoriev I."/>
            <person name="Longcore J.E."/>
            <person name="James T.Y."/>
        </authorList>
    </citation>
    <scope>NUCLEOTIDE SEQUENCE</scope>
    <source>
        <strain evidence="1">JEL0318</strain>
    </source>
</reference>